<gene>
    <name evidence="8" type="primary">phzG</name>
    <name evidence="8" type="ORF">GCM10010246_12750</name>
</gene>
<dbReference type="PANTHER" id="PTHR10851">
    <property type="entry name" value="PYRIDOXINE-5-PHOSPHATE OXIDASE"/>
    <property type="match status" value="1"/>
</dbReference>
<evidence type="ECO:0000256" key="3">
    <source>
        <dbReference type="ARBA" id="ARBA00022630"/>
    </source>
</evidence>
<dbReference type="Pfam" id="PF10590">
    <property type="entry name" value="PNP_phzG_C"/>
    <property type="match status" value="1"/>
</dbReference>
<reference evidence="8 9" key="1">
    <citation type="journal article" date="2019" name="Int. J. Syst. Evol. Microbiol.">
        <title>The Global Catalogue of Microorganisms (GCM) 10K type strain sequencing project: providing services to taxonomists for standard genome sequencing and annotation.</title>
        <authorList>
            <consortium name="The Broad Institute Genomics Platform"/>
            <consortium name="The Broad Institute Genome Sequencing Center for Infectious Disease"/>
            <person name="Wu L."/>
            <person name="Ma J."/>
        </authorList>
    </citation>
    <scope>NUCLEOTIDE SEQUENCE [LARGE SCALE GENOMIC DNA]</scope>
    <source>
        <strain evidence="8 9">JCM 4316</strain>
    </source>
</reference>
<keyword evidence="5" id="KW-0560">Oxidoreductase</keyword>
<evidence type="ECO:0000259" key="7">
    <source>
        <dbReference type="Pfam" id="PF10590"/>
    </source>
</evidence>
<feature type="domain" description="Pyridoxamine 5'-phosphate oxidase N-terminal" evidence="6">
    <location>
        <begin position="55"/>
        <end position="174"/>
    </location>
</feature>
<comment type="caution">
    <text evidence="8">The sequence shown here is derived from an EMBL/GenBank/DDBJ whole genome shotgun (WGS) entry which is preliminary data.</text>
</comment>
<feature type="domain" description="Pyridoxine 5'-phosphate oxidase dimerisation C-terminal" evidence="7">
    <location>
        <begin position="191"/>
        <end position="230"/>
    </location>
</feature>
<evidence type="ECO:0000256" key="5">
    <source>
        <dbReference type="ARBA" id="ARBA00023002"/>
    </source>
</evidence>
<evidence type="ECO:0000313" key="9">
    <source>
        <dbReference type="Proteomes" id="UP001500253"/>
    </source>
</evidence>
<evidence type="ECO:0000313" key="8">
    <source>
        <dbReference type="EMBL" id="GAA2331079.1"/>
    </source>
</evidence>
<keyword evidence="9" id="KW-1185">Reference proteome</keyword>
<protein>
    <submittedName>
        <fullName evidence="8">Phenazine biosynthesis FMN-dependent oxidase PhzG</fullName>
    </submittedName>
</protein>
<dbReference type="Gene3D" id="2.30.110.10">
    <property type="entry name" value="Electron Transport, Fmn-binding Protein, Chain A"/>
    <property type="match status" value="1"/>
</dbReference>
<dbReference type="Proteomes" id="UP001500253">
    <property type="component" value="Unassembled WGS sequence"/>
</dbReference>
<dbReference type="RefSeq" id="WP_346173474.1">
    <property type="nucleotide sequence ID" value="NZ_BAAASD010000004.1"/>
</dbReference>
<dbReference type="InterPro" id="IPR011576">
    <property type="entry name" value="Pyridox_Oxase_N"/>
</dbReference>
<dbReference type="InterPro" id="IPR019576">
    <property type="entry name" value="Pyridoxamine_oxidase_dimer_C"/>
</dbReference>
<proteinExistence type="inferred from homology"/>
<dbReference type="InterPro" id="IPR000659">
    <property type="entry name" value="Pyridox_Oxase"/>
</dbReference>
<evidence type="ECO:0000256" key="2">
    <source>
        <dbReference type="ARBA" id="ARBA00007301"/>
    </source>
</evidence>
<dbReference type="SUPFAM" id="SSF50475">
    <property type="entry name" value="FMN-binding split barrel"/>
    <property type="match status" value="1"/>
</dbReference>
<accession>A0ABN3FIG9</accession>
<evidence type="ECO:0000256" key="4">
    <source>
        <dbReference type="ARBA" id="ARBA00022643"/>
    </source>
</evidence>
<dbReference type="InterPro" id="IPR012349">
    <property type="entry name" value="Split_barrel_FMN-bd"/>
</dbReference>
<dbReference type="EMBL" id="BAAASD010000004">
    <property type="protein sequence ID" value="GAA2331079.1"/>
    <property type="molecule type" value="Genomic_DNA"/>
</dbReference>
<dbReference type="NCBIfam" id="NF004231">
    <property type="entry name" value="PRK05679.1"/>
    <property type="match status" value="1"/>
</dbReference>
<dbReference type="PANTHER" id="PTHR10851:SF0">
    <property type="entry name" value="PYRIDOXINE-5'-PHOSPHATE OXIDASE"/>
    <property type="match status" value="1"/>
</dbReference>
<dbReference type="NCBIfam" id="NF038138">
    <property type="entry name" value="phena_PhzG"/>
    <property type="match status" value="1"/>
</dbReference>
<comment type="cofactor">
    <cofactor evidence="1">
        <name>FMN</name>
        <dbReference type="ChEBI" id="CHEBI:58210"/>
    </cofactor>
</comment>
<dbReference type="InterPro" id="IPR053451">
    <property type="entry name" value="Phenazine_biosynth_oxidase"/>
</dbReference>
<evidence type="ECO:0000256" key="1">
    <source>
        <dbReference type="ARBA" id="ARBA00001917"/>
    </source>
</evidence>
<keyword evidence="3" id="KW-0285">Flavoprotein</keyword>
<name>A0ABN3FIG9_9ACTN</name>
<dbReference type="PIRSF" id="PIRSF000190">
    <property type="entry name" value="Pyd_amn-ph_oxd"/>
    <property type="match status" value="1"/>
</dbReference>
<evidence type="ECO:0000259" key="6">
    <source>
        <dbReference type="Pfam" id="PF01243"/>
    </source>
</evidence>
<comment type="similarity">
    <text evidence="2">Belongs to the pyridoxamine 5'-phosphate oxidase family.</text>
</comment>
<sequence length="230" mass="25352">MSDLTGLQPAPPAGRDQLGDAARFESLTGEEHLAFPEYEELPPEPLSLAARWLEAATARGVREPRSLALATADADGRPSNRIVTVGRLDARGLAFTTHSTSRKGRDLAVNGWASGVLYWRETSQQLVLSGPVRKVTPAECDALWQARPVPLHSMTAASRQSEPLPEVSALRERARELGAPGLPLPRPDRFAGYLLEPAEVEFWLARPDRLHCRLHYVHDGARWHVGRLQP</sequence>
<organism evidence="8 9">
    <name type="scientific">Streptomyces cuspidosporus</name>
    <dbReference type="NCBI Taxonomy" id="66882"/>
    <lineage>
        <taxon>Bacteria</taxon>
        <taxon>Bacillati</taxon>
        <taxon>Actinomycetota</taxon>
        <taxon>Actinomycetes</taxon>
        <taxon>Kitasatosporales</taxon>
        <taxon>Streptomycetaceae</taxon>
        <taxon>Streptomyces</taxon>
    </lineage>
</organism>
<keyword evidence="4" id="KW-0288">FMN</keyword>
<dbReference type="Pfam" id="PF01243">
    <property type="entry name" value="PNPOx_N"/>
    <property type="match status" value="1"/>
</dbReference>